<feature type="transmembrane region" description="Helical" evidence="1">
    <location>
        <begin position="200"/>
        <end position="221"/>
    </location>
</feature>
<name>A0A6G1JIV8_9PLEO</name>
<keyword evidence="3" id="KW-1185">Reference proteome</keyword>
<reference evidence="2" key="1">
    <citation type="journal article" date="2020" name="Stud. Mycol.">
        <title>101 Dothideomycetes genomes: a test case for predicting lifestyles and emergence of pathogens.</title>
        <authorList>
            <person name="Haridas S."/>
            <person name="Albert R."/>
            <person name="Binder M."/>
            <person name="Bloem J."/>
            <person name="Labutti K."/>
            <person name="Salamov A."/>
            <person name="Andreopoulos B."/>
            <person name="Baker S."/>
            <person name="Barry K."/>
            <person name="Bills G."/>
            <person name="Bluhm B."/>
            <person name="Cannon C."/>
            <person name="Castanera R."/>
            <person name="Culley D."/>
            <person name="Daum C."/>
            <person name="Ezra D."/>
            <person name="Gonzalez J."/>
            <person name="Henrissat B."/>
            <person name="Kuo A."/>
            <person name="Liang C."/>
            <person name="Lipzen A."/>
            <person name="Lutzoni F."/>
            <person name="Magnuson J."/>
            <person name="Mondo S."/>
            <person name="Nolan M."/>
            <person name="Ohm R."/>
            <person name="Pangilinan J."/>
            <person name="Park H.-J."/>
            <person name="Ramirez L."/>
            <person name="Alfaro M."/>
            <person name="Sun H."/>
            <person name="Tritt A."/>
            <person name="Yoshinaga Y."/>
            <person name="Zwiers L.-H."/>
            <person name="Turgeon B."/>
            <person name="Goodwin S."/>
            <person name="Spatafora J."/>
            <person name="Crous P."/>
            <person name="Grigoriev I."/>
        </authorList>
    </citation>
    <scope>NUCLEOTIDE SEQUENCE</scope>
    <source>
        <strain evidence="2">CBS 122367</strain>
    </source>
</reference>
<evidence type="ECO:0000256" key="1">
    <source>
        <dbReference type="SAM" id="Phobius"/>
    </source>
</evidence>
<evidence type="ECO:0008006" key="4">
    <source>
        <dbReference type="Google" id="ProtNLM"/>
    </source>
</evidence>
<evidence type="ECO:0000313" key="2">
    <source>
        <dbReference type="EMBL" id="KAF2690079.1"/>
    </source>
</evidence>
<feature type="transmembrane region" description="Helical" evidence="1">
    <location>
        <begin position="336"/>
        <end position="359"/>
    </location>
</feature>
<sequence length="375" mass="41346">MIEHIARRGIQHVAGMNMYKRAVEEGSKIEVPKMGIAVLVGSFIIMALFLSAVEYTLKDVVATLAMVETPSAAITISTPDEPASKDEKEGLLETAPTMTLVHQKPLTSSIRGTIKHLVSQGGRLARFRGFREKALWAFAMNVVANIANTFLPTFIPFRMVIVMAVAGAVTANLHAAWTHKIVSMPSATRFWQRIPARSQWKVLAFPAAVYAAMPYVSLYVAQGSIQLLRLNRLKPEDVREYNGAEWTSLIARFIAVIVIAFSCTLFLCLPAIVTMVRVEASILPEEEDTIVPFDRTFDGKVVSKVVGGTGSIGFLDAWKSFTWEARRRLLKLYVKVFFIIAGLAFILMHVWAVIGFVAMGPALGKAIAEARKNGY</sequence>
<keyword evidence="1" id="KW-0812">Transmembrane</keyword>
<accession>A0A6G1JIV8</accession>
<feature type="transmembrane region" description="Helical" evidence="1">
    <location>
        <begin position="134"/>
        <end position="151"/>
    </location>
</feature>
<feature type="transmembrane region" description="Helical" evidence="1">
    <location>
        <begin position="34"/>
        <end position="57"/>
    </location>
</feature>
<keyword evidence="1" id="KW-1133">Transmembrane helix</keyword>
<proteinExistence type="predicted"/>
<organism evidence="2 3">
    <name type="scientific">Lentithecium fluviatile CBS 122367</name>
    <dbReference type="NCBI Taxonomy" id="1168545"/>
    <lineage>
        <taxon>Eukaryota</taxon>
        <taxon>Fungi</taxon>
        <taxon>Dikarya</taxon>
        <taxon>Ascomycota</taxon>
        <taxon>Pezizomycotina</taxon>
        <taxon>Dothideomycetes</taxon>
        <taxon>Pleosporomycetidae</taxon>
        <taxon>Pleosporales</taxon>
        <taxon>Massarineae</taxon>
        <taxon>Lentitheciaceae</taxon>
        <taxon>Lentithecium</taxon>
    </lineage>
</organism>
<gene>
    <name evidence="2" type="ORF">K458DRAFT_328219</name>
</gene>
<dbReference type="AlphaFoldDB" id="A0A6G1JIV8"/>
<protein>
    <recommendedName>
        <fullName evidence="4">Ubiquitin carrier protein</fullName>
    </recommendedName>
</protein>
<feature type="transmembrane region" description="Helical" evidence="1">
    <location>
        <begin position="249"/>
        <end position="273"/>
    </location>
</feature>
<feature type="transmembrane region" description="Helical" evidence="1">
    <location>
        <begin position="157"/>
        <end position="179"/>
    </location>
</feature>
<evidence type="ECO:0000313" key="3">
    <source>
        <dbReference type="Proteomes" id="UP000799291"/>
    </source>
</evidence>
<keyword evidence="1" id="KW-0472">Membrane</keyword>
<dbReference type="EMBL" id="MU005571">
    <property type="protein sequence ID" value="KAF2690079.1"/>
    <property type="molecule type" value="Genomic_DNA"/>
</dbReference>
<dbReference type="OrthoDB" id="2896006at2759"/>
<dbReference type="Proteomes" id="UP000799291">
    <property type="component" value="Unassembled WGS sequence"/>
</dbReference>